<evidence type="ECO:0000313" key="2">
    <source>
        <dbReference type="Proteomes" id="UP001327957"/>
    </source>
</evidence>
<evidence type="ECO:0000313" key="1">
    <source>
        <dbReference type="EMBL" id="KAK6217500.1"/>
    </source>
</evidence>
<proteinExistence type="predicted"/>
<dbReference type="EMBL" id="JASAOK010000039">
    <property type="protein sequence ID" value="KAK6217500.1"/>
    <property type="molecule type" value="Genomic_DNA"/>
</dbReference>
<name>A0AAV9TCV0_9PEZI</name>
<dbReference type="AlphaFoldDB" id="A0AAV9TCV0"/>
<keyword evidence="2" id="KW-1185">Reference proteome</keyword>
<dbReference type="Proteomes" id="UP001327957">
    <property type="component" value="Unassembled WGS sequence"/>
</dbReference>
<gene>
    <name evidence="1" type="ORF">QIS74_07614</name>
</gene>
<sequence>MRFNQGKNNVLQWRDADKHFKLRSKMAAGYSGREFSILDVISDLAFDQPFGFMETDSDVYEHIKITKESLTIFMETTVFCSVILASDKDRLGFGKMMGIDKKVAAERFGPGKKNCRLTHHGHGNPCHVITNPRVLAKLLAETSSAPPFAHRPVTIDAEARGLLYV</sequence>
<organism evidence="1 2">
    <name type="scientific">Colletotrichum tabaci</name>
    <dbReference type="NCBI Taxonomy" id="1209068"/>
    <lineage>
        <taxon>Eukaryota</taxon>
        <taxon>Fungi</taxon>
        <taxon>Dikarya</taxon>
        <taxon>Ascomycota</taxon>
        <taxon>Pezizomycotina</taxon>
        <taxon>Sordariomycetes</taxon>
        <taxon>Hypocreomycetidae</taxon>
        <taxon>Glomerellales</taxon>
        <taxon>Glomerellaceae</taxon>
        <taxon>Colletotrichum</taxon>
        <taxon>Colletotrichum destructivum species complex</taxon>
    </lineage>
</organism>
<protein>
    <submittedName>
        <fullName evidence="1">Pisatin demethylase</fullName>
    </submittedName>
</protein>
<accession>A0AAV9TCV0</accession>
<reference evidence="1 2" key="1">
    <citation type="submission" date="2023-04" db="EMBL/GenBank/DDBJ databases">
        <title>Colletotrichum tabacum stain YC1 causing leaf anthracnose on Nicotiana tabacum(L.) cv.</title>
        <authorList>
            <person name="Ji Z."/>
            <person name="Wang M."/>
            <person name="Zhang J."/>
            <person name="Wang N."/>
            <person name="Zhou Z."/>
        </authorList>
    </citation>
    <scope>NUCLEOTIDE SEQUENCE [LARGE SCALE GENOMIC DNA]</scope>
    <source>
        <strain evidence="1 2">YC1</strain>
    </source>
</reference>
<comment type="caution">
    <text evidence="1">The sequence shown here is derived from an EMBL/GenBank/DDBJ whole genome shotgun (WGS) entry which is preliminary data.</text>
</comment>